<organism evidence="1 2">
    <name type="scientific">Trifolium pratense</name>
    <name type="common">Red clover</name>
    <dbReference type="NCBI Taxonomy" id="57577"/>
    <lineage>
        <taxon>Eukaryota</taxon>
        <taxon>Viridiplantae</taxon>
        <taxon>Streptophyta</taxon>
        <taxon>Embryophyta</taxon>
        <taxon>Tracheophyta</taxon>
        <taxon>Spermatophyta</taxon>
        <taxon>Magnoliopsida</taxon>
        <taxon>eudicotyledons</taxon>
        <taxon>Gunneridae</taxon>
        <taxon>Pentapetalae</taxon>
        <taxon>rosids</taxon>
        <taxon>fabids</taxon>
        <taxon>Fabales</taxon>
        <taxon>Fabaceae</taxon>
        <taxon>Papilionoideae</taxon>
        <taxon>50 kb inversion clade</taxon>
        <taxon>NPAAA clade</taxon>
        <taxon>Hologalegina</taxon>
        <taxon>IRL clade</taxon>
        <taxon>Trifolieae</taxon>
        <taxon>Trifolium</taxon>
    </lineage>
</organism>
<evidence type="ECO:0000313" key="2">
    <source>
        <dbReference type="Proteomes" id="UP001177021"/>
    </source>
</evidence>
<evidence type="ECO:0000313" key="1">
    <source>
        <dbReference type="EMBL" id="CAJ2675192.1"/>
    </source>
</evidence>
<sequence length="258" mass="28853">MGRSVPYDNANNSLKVSFLYFSFSFLALATSIAIITTLCSVGFRRKKSTSPPPQPHTSSNPFVVTPTSNANEEAASTTTSANATIFMSQEQPRTSVASKLENTTIEENNNEMLLKELPLPPAMQVMQQSNNNINTKLVNRTTSERKLKFNLSMKMPRSLSLARNWDKKEDKYKNLEIGKKEKLKADEGVWMKAIILGEKCVPDEEEDAVIYEGKGKKISAYHPRSSVSSTTNNKSLSRQWSSVALDVPQSHEERMNNI</sequence>
<reference evidence="1" key="1">
    <citation type="submission" date="2023-10" db="EMBL/GenBank/DDBJ databases">
        <authorList>
            <person name="Rodriguez Cubillos JULIANA M."/>
            <person name="De Vega J."/>
        </authorList>
    </citation>
    <scope>NUCLEOTIDE SEQUENCE</scope>
</reference>
<comment type="caution">
    <text evidence="1">The sequence shown here is derived from an EMBL/GenBank/DDBJ whole genome shotgun (WGS) entry which is preliminary data.</text>
</comment>
<gene>
    <name evidence="1" type="ORF">MILVUS5_LOCUS38275</name>
</gene>
<keyword evidence="2" id="KW-1185">Reference proteome</keyword>
<proteinExistence type="predicted"/>
<dbReference type="Proteomes" id="UP001177021">
    <property type="component" value="Unassembled WGS sequence"/>
</dbReference>
<name>A0ACB0M2Y8_TRIPR</name>
<accession>A0ACB0M2Y8</accession>
<dbReference type="EMBL" id="CASHSV030000716">
    <property type="protein sequence ID" value="CAJ2675192.1"/>
    <property type="molecule type" value="Genomic_DNA"/>
</dbReference>
<protein>
    <submittedName>
        <fullName evidence="1">Uncharacterized protein</fullName>
    </submittedName>
</protein>